<dbReference type="Proteomes" id="UP001174677">
    <property type="component" value="Chromosome 12"/>
</dbReference>
<feature type="region of interest" description="Disordered" evidence="6">
    <location>
        <begin position="511"/>
        <end position="539"/>
    </location>
</feature>
<evidence type="ECO:0000313" key="8">
    <source>
        <dbReference type="EMBL" id="KAJ9166374.1"/>
    </source>
</evidence>
<dbReference type="PANTHER" id="PTHR32467:SF157">
    <property type="entry name" value="AP2-LIKE ETHYLENE-RESPONSIVE TRANSCRIPTION FACTOR CRL5"/>
    <property type="match status" value="1"/>
</dbReference>
<dbReference type="Pfam" id="PF00847">
    <property type="entry name" value="AP2"/>
    <property type="match status" value="2"/>
</dbReference>
<evidence type="ECO:0000259" key="7">
    <source>
        <dbReference type="PROSITE" id="PS51032"/>
    </source>
</evidence>
<name>A0ABQ9LIF2_HEVBR</name>
<dbReference type="Gene3D" id="3.30.730.10">
    <property type="entry name" value="AP2/ERF domain"/>
    <property type="match status" value="2"/>
</dbReference>
<reference evidence="8 9" key="1">
    <citation type="journal article" date="2023" name="Plant Biotechnol. J.">
        <title>Chromosome-level wild Hevea brasiliensis genome provides new tools for genomic-assisted breeding and valuable loci to elevate rubber yield.</title>
        <authorList>
            <person name="Cheng H."/>
            <person name="Song X."/>
            <person name="Hu Y."/>
            <person name="Wu T."/>
            <person name="Yang Q."/>
            <person name="An Z."/>
            <person name="Feng S."/>
            <person name="Deng Z."/>
            <person name="Wu W."/>
            <person name="Zeng X."/>
            <person name="Tu M."/>
            <person name="Wang X."/>
            <person name="Huang H."/>
        </authorList>
    </citation>
    <scope>NUCLEOTIDE SEQUENCE [LARGE SCALE GENOMIC DNA]</scope>
    <source>
        <strain evidence="8">MT/VB/25A 57/8</strain>
    </source>
</reference>
<dbReference type="InterPro" id="IPR036955">
    <property type="entry name" value="AP2/ERF_dom_sf"/>
</dbReference>
<evidence type="ECO:0000256" key="3">
    <source>
        <dbReference type="ARBA" id="ARBA00023125"/>
    </source>
</evidence>
<evidence type="ECO:0000256" key="1">
    <source>
        <dbReference type="ARBA" id="ARBA00004123"/>
    </source>
</evidence>
<sequence>MKSMNDNNNGSNNNWLGFSLSPHMKMEVASDPQHHHRQYHHESQAPSTAVVGVSSAVPTSFYLSSSHFNSPGICYGVGENVGFHSPLSVMPLKSDGSLCILEALTRSQPEGMVPSSPPKLEDFLGGATMETHQYGTHERETMALSLDSMYYHQNTEPESNRQNSVDLHEPYRQQDQQFSIQTHPYYSEIACHGMYQDSLEEATKDTQLADCDSQIPHMEDEEMPCLKNWVARQYSTHNALEQQLNSSMVDDGGASGSVGPISCGDLQSLSLSMSPGSQSSCVTAPRQISPTGNECIMAMETKKRGSAKVGQKQPVHRKSIDTFGQRTSQYRGVTRHRWTGRYEAHLWDNSCKKEGQTRKGRQVYLGGYDMEEKAARAYDLAALKYWGPSTHINFPLENYQEELEEMKNMSRQEYVAHLRRKSSGFSRGASMYRGVTRHHQHGRWQARIGRVAGNKDLYLGTFSTQEEAAEAYDIAAIKFRGVNAVTNFDITRYDVERIMASSTLLAGELARRNKETETSNGAIEYNPPAQNSGESIQIPNSNGSDWKVALYESPQRPQPNACVDSLDHKSTSVGIYRSSSYSMAMQDLIGIDSVNCSQPAVMDESAARLGTHASNTSSLVTSLSSSREASPDKTGTTVLFAKPPVASKFINPASGVTPWFQTAAAQLRPAAISMGHLPVFAAWNDT</sequence>
<comment type="subcellular location">
    <subcellularLocation>
        <location evidence="1">Nucleus</location>
    </subcellularLocation>
</comment>
<dbReference type="PANTHER" id="PTHR32467">
    <property type="entry name" value="AP2-LIKE ETHYLENE-RESPONSIVE TRANSCRIPTION FACTOR"/>
    <property type="match status" value="1"/>
</dbReference>
<dbReference type="SMART" id="SM00380">
    <property type="entry name" value="AP2"/>
    <property type="match status" value="2"/>
</dbReference>
<evidence type="ECO:0000256" key="4">
    <source>
        <dbReference type="ARBA" id="ARBA00023163"/>
    </source>
</evidence>
<evidence type="ECO:0000313" key="9">
    <source>
        <dbReference type="Proteomes" id="UP001174677"/>
    </source>
</evidence>
<dbReference type="PRINTS" id="PR00367">
    <property type="entry name" value="ETHRSPELEMNT"/>
</dbReference>
<dbReference type="InterPro" id="IPR001471">
    <property type="entry name" value="AP2/ERF_dom"/>
</dbReference>
<evidence type="ECO:0000256" key="2">
    <source>
        <dbReference type="ARBA" id="ARBA00023015"/>
    </source>
</evidence>
<dbReference type="CDD" id="cd00018">
    <property type="entry name" value="AP2"/>
    <property type="match status" value="2"/>
</dbReference>
<comment type="caution">
    <text evidence="8">The sequence shown here is derived from an EMBL/GenBank/DDBJ whole genome shotgun (WGS) entry which is preliminary data.</text>
</comment>
<organism evidence="8 9">
    <name type="scientific">Hevea brasiliensis</name>
    <name type="common">Para rubber tree</name>
    <name type="synonym">Siphonia brasiliensis</name>
    <dbReference type="NCBI Taxonomy" id="3981"/>
    <lineage>
        <taxon>Eukaryota</taxon>
        <taxon>Viridiplantae</taxon>
        <taxon>Streptophyta</taxon>
        <taxon>Embryophyta</taxon>
        <taxon>Tracheophyta</taxon>
        <taxon>Spermatophyta</taxon>
        <taxon>Magnoliopsida</taxon>
        <taxon>eudicotyledons</taxon>
        <taxon>Gunneridae</taxon>
        <taxon>Pentapetalae</taxon>
        <taxon>rosids</taxon>
        <taxon>fabids</taxon>
        <taxon>Malpighiales</taxon>
        <taxon>Euphorbiaceae</taxon>
        <taxon>Crotonoideae</taxon>
        <taxon>Micrandreae</taxon>
        <taxon>Hevea</taxon>
    </lineage>
</organism>
<keyword evidence="4" id="KW-0804">Transcription</keyword>
<proteinExistence type="predicted"/>
<protein>
    <recommendedName>
        <fullName evidence="7">AP2/ERF domain-containing protein</fullName>
    </recommendedName>
</protein>
<evidence type="ECO:0000256" key="5">
    <source>
        <dbReference type="ARBA" id="ARBA00023242"/>
    </source>
</evidence>
<keyword evidence="3" id="KW-0238">DNA-binding</keyword>
<accession>A0ABQ9LIF2</accession>
<dbReference type="InterPro" id="IPR016177">
    <property type="entry name" value="DNA-bd_dom_sf"/>
</dbReference>
<feature type="compositionally biased region" description="Polar residues" evidence="6">
    <location>
        <begin position="528"/>
        <end position="539"/>
    </location>
</feature>
<feature type="domain" description="AP2/ERF" evidence="7">
    <location>
        <begin position="431"/>
        <end position="489"/>
    </location>
</feature>
<keyword evidence="9" id="KW-1185">Reference proteome</keyword>
<dbReference type="SUPFAM" id="SSF54171">
    <property type="entry name" value="DNA-binding domain"/>
    <property type="match status" value="2"/>
</dbReference>
<dbReference type="PROSITE" id="PS51032">
    <property type="entry name" value="AP2_ERF"/>
    <property type="match status" value="2"/>
</dbReference>
<dbReference type="EMBL" id="JARPOI010000012">
    <property type="protein sequence ID" value="KAJ9166374.1"/>
    <property type="molecule type" value="Genomic_DNA"/>
</dbReference>
<evidence type="ECO:0000256" key="6">
    <source>
        <dbReference type="SAM" id="MobiDB-lite"/>
    </source>
</evidence>
<keyword evidence="5" id="KW-0539">Nucleus</keyword>
<feature type="domain" description="AP2/ERF" evidence="7">
    <location>
        <begin position="329"/>
        <end position="395"/>
    </location>
</feature>
<feature type="region of interest" description="Disordered" evidence="6">
    <location>
        <begin position="28"/>
        <end position="47"/>
    </location>
</feature>
<keyword evidence="2" id="KW-0805">Transcription regulation</keyword>
<gene>
    <name evidence="8" type="ORF">P3X46_021142</name>
</gene>